<dbReference type="SMR" id="A2EQT7"/>
<accession>A2EQT7</accession>
<dbReference type="KEGG" id="tva:4762848"/>
<dbReference type="Proteomes" id="UP000001542">
    <property type="component" value="Unassembled WGS sequence"/>
</dbReference>
<gene>
    <name evidence="2" type="ORF">TVAG_290530</name>
</gene>
<proteinExistence type="predicted"/>
<name>A2EQT7_TRIV3</name>
<evidence type="ECO:0000313" key="2">
    <source>
        <dbReference type="EMBL" id="EAY04983.1"/>
    </source>
</evidence>
<dbReference type="RefSeq" id="XP_001317206.1">
    <property type="nucleotide sequence ID" value="XM_001317171.1"/>
</dbReference>
<evidence type="ECO:0000313" key="3">
    <source>
        <dbReference type="Proteomes" id="UP000001542"/>
    </source>
</evidence>
<dbReference type="VEuPathDB" id="TrichDB:TVAG_290530"/>
<protein>
    <submittedName>
        <fullName evidence="2">Uncharacterized protein</fullName>
    </submittedName>
</protein>
<dbReference type="AlphaFoldDB" id="A2EQT7"/>
<dbReference type="EMBL" id="DS113460">
    <property type="protein sequence ID" value="EAY04983.1"/>
    <property type="molecule type" value="Genomic_DNA"/>
</dbReference>
<keyword evidence="1" id="KW-0175">Coiled coil</keyword>
<feature type="coiled-coil region" evidence="1">
    <location>
        <begin position="15"/>
        <end position="56"/>
    </location>
</feature>
<keyword evidence="3" id="KW-1185">Reference proteome</keyword>
<organism evidence="2 3">
    <name type="scientific">Trichomonas vaginalis (strain ATCC PRA-98 / G3)</name>
    <dbReference type="NCBI Taxonomy" id="412133"/>
    <lineage>
        <taxon>Eukaryota</taxon>
        <taxon>Metamonada</taxon>
        <taxon>Parabasalia</taxon>
        <taxon>Trichomonadida</taxon>
        <taxon>Trichomonadidae</taxon>
        <taxon>Trichomonas</taxon>
    </lineage>
</organism>
<reference evidence="2" key="1">
    <citation type="submission" date="2006-10" db="EMBL/GenBank/DDBJ databases">
        <authorList>
            <person name="Amadeo P."/>
            <person name="Zhao Q."/>
            <person name="Wortman J."/>
            <person name="Fraser-Liggett C."/>
            <person name="Carlton J."/>
        </authorList>
    </citation>
    <scope>NUCLEOTIDE SEQUENCE</scope>
    <source>
        <strain evidence="2">G3</strain>
    </source>
</reference>
<dbReference type="VEuPathDB" id="TrichDB:TVAGG3_0243510"/>
<sequence>MTSSKIKGFQLVKKLRLLEDDVQAAKNMRENLMNENDNLQDQIDQIIFQIEEIRANDIKLYDENQETNDNVDETAQATFFGNLNELERQENEINGQTEQFKKQLSDFTHEFATEKQKQKSLREKLQNVQTNYEIQYEITTKAQSDLDVAKEESHKLYEQINELSDSHSEVKAELEKKENMYKYSDDAINNNLKKEKQRLLEEKRALYDKLDKMDANLKKTQDLHDKNVINTGNSIKQKTSVGSWLADRKILLDKIKKKKTVLATEKSSLQREKTMTQNLQSQFKSLFGQTDPGDGSSRLAKLVVQAEIDSIVSEDPSIEEDINSEKDYNATLTEEYNRIMNTLKELERHRNYIINDLNEERIECERKGYLNMLQEELNVLISSASH</sequence>
<evidence type="ECO:0000256" key="1">
    <source>
        <dbReference type="SAM" id="Coils"/>
    </source>
</evidence>
<dbReference type="InParanoid" id="A2EQT7"/>
<reference evidence="2" key="2">
    <citation type="journal article" date="2007" name="Science">
        <title>Draft genome sequence of the sexually transmitted pathogen Trichomonas vaginalis.</title>
        <authorList>
            <person name="Carlton J.M."/>
            <person name="Hirt R.P."/>
            <person name="Silva J.C."/>
            <person name="Delcher A.L."/>
            <person name="Schatz M."/>
            <person name="Zhao Q."/>
            <person name="Wortman J.R."/>
            <person name="Bidwell S.L."/>
            <person name="Alsmark U.C.M."/>
            <person name="Besteiro S."/>
            <person name="Sicheritz-Ponten T."/>
            <person name="Noel C.J."/>
            <person name="Dacks J.B."/>
            <person name="Foster P.G."/>
            <person name="Simillion C."/>
            <person name="Van de Peer Y."/>
            <person name="Miranda-Saavedra D."/>
            <person name="Barton G.J."/>
            <person name="Westrop G.D."/>
            <person name="Mueller S."/>
            <person name="Dessi D."/>
            <person name="Fiori P.L."/>
            <person name="Ren Q."/>
            <person name="Paulsen I."/>
            <person name="Zhang H."/>
            <person name="Bastida-Corcuera F.D."/>
            <person name="Simoes-Barbosa A."/>
            <person name="Brown M.T."/>
            <person name="Hayes R.D."/>
            <person name="Mukherjee M."/>
            <person name="Okumura C.Y."/>
            <person name="Schneider R."/>
            <person name="Smith A.J."/>
            <person name="Vanacova S."/>
            <person name="Villalvazo M."/>
            <person name="Haas B.J."/>
            <person name="Pertea M."/>
            <person name="Feldblyum T.V."/>
            <person name="Utterback T.R."/>
            <person name="Shu C.L."/>
            <person name="Osoegawa K."/>
            <person name="de Jong P.J."/>
            <person name="Hrdy I."/>
            <person name="Horvathova L."/>
            <person name="Zubacova Z."/>
            <person name="Dolezal P."/>
            <person name="Malik S.B."/>
            <person name="Logsdon J.M. Jr."/>
            <person name="Henze K."/>
            <person name="Gupta A."/>
            <person name="Wang C.C."/>
            <person name="Dunne R.L."/>
            <person name="Upcroft J.A."/>
            <person name="Upcroft P."/>
            <person name="White O."/>
            <person name="Salzberg S.L."/>
            <person name="Tang P."/>
            <person name="Chiu C.-H."/>
            <person name="Lee Y.-S."/>
            <person name="Embley T.M."/>
            <person name="Coombs G.H."/>
            <person name="Mottram J.C."/>
            <person name="Tachezy J."/>
            <person name="Fraser-Liggett C.M."/>
            <person name="Johnson P.J."/>
        </authorList>
    </citation>
    <scope>NUCLEOTIDE SEQUENCE [LARGE SCALE GENOMIC DNA]</scope>
    <source>
        <strain evidence="2">G3</strain>
    </source>
</reference>
<feature type="coiled-coil region" evidence="1">
    <location>
        <begin position="83"/>
        <end position="216"/>
    </location>
</feature>